<proteinExistence type="predicted"/>
<evidence type="ECO:0000313" key="1">
    <source>
        <dbReference type="EMBL" id="SVD38119.1"/>
    </source>
</evidence>
<protein>
    <submittedName>
        <fullName evidence="1">Uncharacterized protein</fullName>
    </submittedName>
</protein>
<name>A0A382UV52_9ZZZZ</name>
<reference evidence="1" key="1">
    <citation type="submission" date="2018-05" db="EMBL/GenBank/DDBJ databases">
        <authorList>
            <person name="Lanie J.A."/>
            <person name="Ng W.-L."/>
            <person name="Kazmierczak K.M."/>
            <person name="Andrzejewski T.M."/>
            <person name="Davidsen T.M."/>
            <person name="Wayne K.J."/>
            <person name="Tettelin H."/>
            <person name="Glass J.I."/>
            <person name="Rusch D."/>
            <person name="Podicherti R."/>
            <person name="Tsui H.-C.T."/>
            <person name="Winkler M.E."/>
        </authorList>
    </citation>
    <scope>NUCLEOTIDE SEQUENCE</scope>
</reference>
<accession>A0A382UV52</accession>
<gene>
    <name evidence="1" type="ORF">METZ01_LOCUS390973</name>
</gene>
<sequence length="177" mass="20328">MLKLFIALFGLILVYWIYKKKKQLFVRHPNVEPVITTLEAFEVQTFLDSETPLVCLKEDGQKFGQQFKEKTPPELPHTVGCRCQVVQIYYTSSDVFQGENQGDHTKPSSLGDLKAEDARILKQLLVQTYQTSLFSTYEEMLSDFDTNLISEDIRDELLALTKNAFQLHRSSTEGEIT</sequence>
<organism evidence="1">
    <name type="scientific">marine metagenome</name>
    <dbReference type="NCBI Taxonomy" id="408172"/>
    <lineage>
        <taxon>unclassified sequences</taxon>
        <taxon>metagenomes</taxon>
        <taxon>ecological metagenomes</taxon>
    </lineage>
</organism>
<dbReference type="AlphaFoldDB" id="A0A382UV52"/>
<dbReference type="EMBL" id="UINC01147035">
    <property type="protein sequence ID" value="SVD38119.1"/>
    <property type="molecule type" value="Genomic_DNA"/>
</dbReference>